<dbReference type="FunFam" id="3.30.160.60:FF:002343">
    <property type="entry name" value="Zinc finger protein 33A"/>
    <property type="match status" value="1"/>
</dbReference>
<dbReference type="InterPro" id="IPR013087">
    <property type="entry name" value="Znf_C2H2_type"/>
</dbReference>
<dbReference type="Gene3D" id="3.30.160.60">
    <property type="entry name" value="Classic Zinc Finger"/>
    <property type="match status" value="2"/>
</dbReference>
<dbReference type="SMART" id="SM00355">
    <property type="entry name" value="ZnF_C2H2"/>
    <property type="match status" value="2"/>
</dbReference>
<evidence type="ECO:0000256" key="4">
    <source>
        <dbReference type="PROSITE-ProRule" id="PRU00042"/>
    </source>
</evidence>
<keyword evidence="1" id="KW-0479">Metal-binding</keyword>
<dbReference type="SUPFAM" id="SSF57667">
    <property type="entry name" value="beta-beta-alpha zinc fingers"/>
    <property type="match status" value="1"/>
</dbReference>
<feature type="region of interest" description="Disordered" evidence="5">
    <location>
        <begin position="251"/>
        <end position="270"/>
    </location>
</feature>
<protein>
    <recommendedName>
        <fullName evidence="6">C2H2-type domain-containing protein</fullName>
    </recommendedName>
</protein>
<feature type="compositionally biased region" description="Polar residues" evidence="5">
    <location>
        <begin position="24"/>
        <end position="34"/>
    </location>
</feature>
<feature type="compositionally biased region" description="Basic and acidic residues" evidence="5">
    <location>
        <begin position="1"/>
        <end position="13"/>
    </location>
</feature>
<organism evidence="7 8">
    <name type="scientific">Serendipita indica (strain DSM 11827)</name>
    <name type="common">Root endophyte fungus</name>
    <name type="synonym">Piriformospora indica</name>
    <dbReference type="NCBI Taxonomy" id="1109443"/>
    <lineage>
        <taxon>Eukaryota</taxon>
        <taxon>Fungi</taxon>
        <taxon>Dikarya</taxon>
        <taxon>Basidiomycota</taxon>
        <taxon>Agaricomycotina</taxon>
        <taxon>Agaricomycetes</taxon>
        <taxon>Sebacinales</taxon>
        <taxon>Serendipitaceae</taxon>
        <taxon>Serendipita</taxon>
    </lineage>
</organism>
<dbReference type="Pfam" id="PF00096">
    <property type="entry name" value="zf-C2H2"/>
    <property type="match status" value="1"/>
</dbReference>
<evidence type="ECO:0000313" key="7">
    <source>
        <dbReference type="EMBL" id="CCA70297.1"/>
    </source>
</evidence>
<sequence length="399" mass="43958">MDPHRASSADRKTTFPQGGYDAPRNSTPGPSRSNKIAPGTFGPGLELILPPVANSSPVAHTNALNPQTIQTDAPRYQQFFHPQAMDSAFSSPSSHHIGEYESLYNQSQPTSVESHNVPTLAVDHSWAGDITQSYTHSAGLMPPHTLSTTLTRAASTGNIPESSNYDTRTFNDIWAEIRQENQTAIIAQEQASRPTLRAHSTPLSESWFYVPSDTDYPSDVQDPTAKFAFASQLPAHIHTLGNVVHSKSRARIQRPAPNLHQASVSDNEGAVEMRNPAGRLSFKSVHTSERRQQRKLKRLASASSRDALSSIEPRSSMDVDRALRHDLPGQFKCPECSCGFARSRDLTRHYRLHTGEKPYVCAACGERFFRVDARKRHLDSHPACAQAQAEAHEGPLKLS</sequence>
<keyword evidence="8" id="KW-1185">Reference proteome</keyword>
<keyword evidence="3" id="KW-0862">Zinc</keyword>
<evidence type="ECO:0000256" key="2">
    <source>
        <dbReference type="ARBA" id="ARBA00022771"/>
    </source>
</evidence>
<feature type="domain" description="C2H2-type" evidence="6">
    <location>
        <begin position="359"/>
        <end position="381"/>
    </location>
</feature>
<feature type="region of interest" description="Disordered" evidence="5">
    <location>
        <begin position="284"/>
        <end position="313"/>
    </location>
</feature>
<keyword evidence="2 4" id="KW-0863">Zinc-finger</keyword>
<feature type="compositionally biased region" description="Low complexity" evidence="5">
    <location>
        <begin position="299"/>
        <end position="310"/>
    </location>
</feature>
<evidence type="ECO:0000259" key="6">
    <source>
        <dbReference type="PROSITE" id="PS50157"/>
    </source>
</evidence>
<dbReference type="GO" id="GO:0008270">
    <property type="term" value="F:zinc ion binding"/>
    <property type="evidence" value="ECO:0007669"/>
    <property type="project" value="UniProtKB-KW"/>
</dbReference>
<dbReference type="EMBL" id="CAFZ01000078">
    <property type="protein sequence ID" value="CCA70297.1"/>
    <property type="molecule type" value="Genomic_DNA"/>
</dbReference>
<dbReference type="HOGENOM" id="CLU_691008_0_0_1"/>
<dbReference type="AlphaFoldDB" id="G4TG59"/>
<dbReference type="STRING" id="1109443.G4TG59"/>
<evidence type="ECO:0000256" key="1">
    <source>
        <dbReference type="ARBA" id="ARBA00022723"/>
    </source>
</evidence>
<dbReference type="Proteomes" id="UP000007148">
    <property type="component" value="Unassembled WGS sequence"/>
</dbReference>
<gene>
    <name evidence="7" type="ORF">PIIN_04236</name>
</gene>
<dbReference type="PROSITE" id="PS50157">
    <property type="entry name" value="ZINC_FINGER_C2H2_2"/>
    <property type="match status" value="2"/>
</dbReference>
<dbReference type="PANTHER" id="PTHR23235">
    <property type="entry name" value="KRUEPPEL-LIKE TRANSCRIPTION FACTOR"/>
    <property type="match status" value="1"/>
</dbReference>
<dbReference type="InParanoid" id="G4TG59"/>
<dbReference type="PROSITE" id="PS00028">
    <property type="entry name" value="ZINC_FINGER_C2H2_1"/>
    <property type="match status" value="2"/>
</dbReference>
<comment type="caution">
    <text evidence="7">The sequence shown here is derived from an EMBL/GenBank/DDBJ whole genome shotgun (WGS) entry which is preliminary data.</text>
</comment>
<evidence type="ECO:0000256" key="5">
    <source>
        <dbReference type="SAM" id="MobiDB-lite"/>
    </source>
</evidence>
<accession>G4TG59</accession>
<evidence type="ECO:0000313" key="8">
    <source>
        <dbReference type="Proteomes" id="UP000007148"/>
    </source>
</evidence>
<reference evidence="7 8" key="1">
    <citation type="journal article" date="2011" name="PLoS Pathog.">
        <title>Endophytic Life Strategies Decoded by Genome and Transcriptome Analyses of the Mutualistic Root Symbiont Piriformospora indica.</title>
        <authorList>
            <person name="Zuccaro A."/>
            <person name="Lahrmann U."/>
            <person name="Guldener U."/>
            <person name="Langen G."/>
            <person name="Pfiffi S."/>
            <person name="Biedenkopf D."/>
            <person name="Wong P."/>
            <person name="Samans B."/>
            <person name="Grimm C."/>
            <person name="Basiewicz M."/>
            <person name="Murat C."/>
            <person name="Martin F."/>
            <person name="Kogel K.H."/>
        </authorList>
    </citation>
    <scope>NUCLEOTIDE SEQUENCE [LARGE SCALE GENOMIC DNA]</scope>
    <source>
        <strain evidence="7 8">DSM 11827</strain>
    </source>
</reference>
<dbReference type="InterPro" id="IPR036236">
    <property type="entry name" value="Znf_C2H2_sf"/>
</dbReference>
<name>G4TG59_SERID</name>
<evidence type="ECO:0000256" key="3">
    <source>
        <dbReference type="ARBA" id="ARBA00022833"/>
    </source>
</evidence>
<dbReference type="OrthoDB" id="654211at2759"/>
<feature type="region of interest" description="Disordered" evidence="5">
    <location>
        <begin position="1"/>
        <end position="42"/>
    </location>
</feature>
<feature type="domain" description="C2H2-type" evidence="6">
    <location>
        <begin position="331"/>
        <end position="358"/>
    </location>
</feature>
<dbReference type="eggNOG" id="KOG1721">
    <property type="taxonomic scope" value="Eukaryota"/>
</dbReference>
<proteinExistence type="predicted"/>